<evidence type="ECO:0000256" key="1">
    <source>
        <dbReference type="SAM" id="Phobius"/>
    </source>
</evidence>
<name>A0AAE1AC14_9GAST</name>
<feature type="domain" description="LolA-like" evidence="2">
    <location>
        <begin position="200"/>
        <end position="373"/>
    </location>
</feature>
<proteinExistence type="predicted"/>
<dbReference type="Pfam" id="PF25898">
    <property type="entry name" value="LolA_2nd_metazoa"/>
    <property type="match status" value="1"/>
</dbReference>
<keyword evidence="1" id="KW-1133">Transmembrane helix</keyword>
<evidence type="ECO:0000313" key="4">
    <source>
        <dbReference type="Proteomes" id="UP001283361"/>
    </source>
</evidence>
<feature type="transmembrane region" description="Helical" evidence="1">
    <location>
        <begin position="550"/>
        <end position="574"/>
    </location>
</feature>
<organism evidence="3 4">
    <name type="scientific">Elysia crispata</name>
    <name type="common">lettuce slug</name>
    <dbReference type="NCBI Taxonomy" id="231223"/>
    <lineage>
        <taxon>Eukaryota</taxon>
        <taxon>Metazoa</taxon>
        <taxon>Spiralia</taxon>
        <taxon>Lophotrochozoa</taxon>
        <taxon>Mollusca</taxon>
        <taxon>Gastropoda</taxon>
        <taxon>Heterobranchia</taxon>
        <taxon>Euthyneura</taxon>
        <taxon>Panpulmonata</taxon>
        <taxon>Sacoglossa</taxon>
        <taxon>Placobranchoidea</taxon>
        <taxon>Plakobranchidae</taxon>
        <taxon>Elysia</taxon>
    </lineage>
</organism>
<keyword evidence="4" id="KW-1185">Reference proteome</keyword>
<reference evidence="3" key="1">
    <citation type="journal article" date="2023" name="G3 (Bethesda)">
        <title>A reference genome for the long-term kleptoplast-retaining sea slug Elysia crispata morphotype clarki.</title>
        <authorList>
            <person name="Eastman K.E."/>
            <person name="Pendleton A.L."/>
            <person name="Shaikh M.A."/>
            <person name="Suttiyut T."/>
            <person name="Ogas R."/>
            <person name="Tomko P."/>
            <person name="Gavelis G."/>
            <person name="Widhalm J.R."/>
            <person name="Wisecaver J.H."/>
        </authorList>
    </citation>
    <scope>NUCLEOTIDE SEQUENCE</scope>
    <source>
        <strain evidence="3">ECLA1</strain>
    </source>
</reference>
<gene>
    <name evidence="3" type="ORF">RRG08_009053</name>
</gene>
<accession>A0AAE1AC14</accession>
<keyword evidence="1" id="KW-0812">Transmembrane</keyword>
<comment type="caution">
    <text evidence="3">The sequence shown here is derived from an EMBL/GenBank/DDBJ whole genome shotgun (WGS) entry which is preliminary data.</text>
</comment>
<dbReference type="PANTHER" id="PTHR36902:SF1">
    <property type="entry name" value="ENRICHED IN SURFACE-LABELED PROTEOME PROTEIN 9"/>
    <property type="match status" value="1"/>
</dbReference>
<dbReference type="EMBL" id="JAWDGP010002186">
    <property type="protein sequence ID" value="KAK3784822.1"/>
    <property type="molecule type" value="Genomic_DNA"/>
</dbReference>
<dbReference type="PANTHER" id="PTHR36902">
    <property type="entry name" value="ENRICHED IN SURFACE-LABELED PROTEOME PROTEIN 9"/>
    <property type="match status" value="1"/>
</dbReference>
<dbReference type="InterPro" id="IPR058831">
    <property type="entry name" value="LolA-like_dom_2nd"/>
</dbReference>
<dbReference type="Proteomes" id="UP001283361">
    <property type="component" value="Unassembled WGS sequence"/>
</dbReference>
<sequence>MESEKDSIETVLHERLWYSSIFRQAMRYEESSDKSTWLYLDEVNNDCLYKESRQTCEDLPQTCSIRASEFMSDNRRLTLGSYLSILNWPNPSKKEVSLGEASVRGIPSFGYATCNYDQSSDVSTLSLWQFVNPQAFSNMDRTSANLLMAHHRKYRDEELIVDERIDYTDYKQLKSSDIPNGLQIGENQCGHIQGSFRSVKPPSPSFRHGFVSEMDITGPQQVRSNQRYTSYTEYNYMSQILFTVSYMPVPGENEKETIVSIYDFLTDHYFRYSLTNGNCEVSPSFNYDGSPVMPTPETYWLFTTVQKPSYLGVYYNRGIPCNTWLFEYPEGGPGFDLDTTVTLFLATPSWLAVQGFPQNMFFPVQKISRTNGGNIFESYYEYKDNPGYHIPDLFTCFDKDDVVTGKITLEKTNYYKTIAHREIHFEYEFRHFIQKITGIKSHIRISKIAAAPSNTNTDETDVVFMILGKFVNINSTVTIAYKTDPVTSQQAADRINKAVDKGDAKFLLDNKSVTLHLKKGSFSVVKNADHFENVDNPEQKQSSGGGYSQLTLAAVSITLLFVCLALSVLAVFIYKRRTEGQTVLPSFRLQNLSSGK</sequence>
<protein>
    <recommendedName>
        <fullName evidence="2">LolA-like domain-containing protein</fullName>
    </recommendedName>
</protein>
<keyword evidence="1" id="KW-0472">Membrane</keyword>
<evidence type="ECO:0000259" key="2">
    <source>
        <dbReference type="Pfam" id="PF25898"/>
    </source>
</evidence>
<evidence type="ECO:0000313" key="3">
    <source>
        <dbReference type="EMBL" id="KAK3784822.1"/>
    </source>
</evidence>
<dbReference type="AlphaFoldDB" id="A0AAE1AC14"/>